<dbReference type="CDD" id="cd03443">
    <property type="entry name" value="PaaI_thioesterase"/>
    <property type="match status" value="1"/>
</dbReference>
<evidence type="ECO:0000256" key="1">
    <source>
        <dbReference type="ARBA" id="ARBA00022801"/>
    </source>
</evidence>
<dbReference type="Pfam" id="PF03061">
    <property type="entry name" value="4HBT"/>
    <property type="match status" value="1"/>
</dbReference>
<dbReference type="PANTHER" id="PTHR42856:SF1">
    <property type="entry name" value="ACYL-COENZYME A THIOESTERASE PAAI"/>
    <property type="match status" value="1"/>
</dbReference>
<evidence type="ECO:0000259" key="2">
    <source>
        <dbReference type="Pfam" id="PF03061"/>
    </source>
</evidence>
<dbReference type="InterPro" id="IPR052723">
    <property type="entry name" value="Acyl-CoA_thioesterase_PaaI"/>
</dbReference>
<dbReference type="Gene3D" id="3.10.129.10">
    <property type="entry name" value="Hotdog Thioesterase"/>
    <property type="match status" value="1"/>
</dbReference>
<proteinExistence type="predicted"/>
<dbReference type="EC" id="3.1.2.-" evidence="3"/>
<dbReference type="InterPro" id="IPR029069">
    <property type="entry name" value="HotDog_dom_sf"/>
</dbReference>
<accession>A0ABZ3IWN6</accession>
<dbReference type="GO" id="GO:0016787">
    <property type="term" value="F:hydrolase activity"/>
    <property type="evidence" value="ECO:0007669"/>
    <property type="project" value="UniProtKB-KW"/>
</dbReference>
<evidence type="ECO:0000313" key="4">
    <source>
        <dbReference type="Proteomes" id="UP000216052"/>
    </source>
</evidence>
<dbReference type="EMBL" id="CP155571">
    <property type="protein sequence ID" value="XFO70493.1"/>
    <property type="molecule type" value="Genomic_DNA"/>
</dbReference>
<dbReference type="SUPFAM" id="SSF54637">
    <property type="entry name" value="Thioesterase/thiol ester dehydrase-isomerase"/>
    <property type="match status" value="1"/>
</dbReference>
<dbReference type="RefSeq" id="WP_093796557.1">
    <property type="nucleotide sequence ID" value="NZ_CP155571.1"/>
</dbReference>
<name>A0ABZ3IWN6_SPOA4</name>
<reference evidence="3" key="1">
    <citation type="submission" date="2024-05" db="EMBL/GenBank/DDBJ databases">
        <title>Isolation and characterization of Sporomusa carbonis sp. nov., a carboxydotrophic hydrogenogen in the genus of Sporomusa isolated from a charcoal burning pile.</title>
        <authorList>
            <person name="Boeer T."/>
            <person name="Rosenbaum F."/>
            <person name="Eysell L."/>
            <person name="Mueller V."/>
            <person name="Daniel R."/>
            <person name="Poehlein A."/>
        </authorList>
    </citation>
    <scope>NUCLEOTIDE SEQUENCE [LARGE SCALE GENOMIC DNA]</scope>
    <source>
        <strain evidence="3">DSM 3132</strain>
    </source>
</reference>
<organism evidence="3 4">
    <name type="scientific">Sporomusa acidovorans (strain ATCC 49682 / DSM 3132 / Mol)</name>
    <dbReference type="NCBI Taxonomy" id="1123286"/>
    <lineage>
        <taxon>Bacteria</taxon>
        <taxon>Bacillati</taxon>
        <taxon>Bacillota</taxon>
        <taxon>Negativicutes</taxon>
        <taxon>Selenomonadales</taxon>
        <taxon>Sporomusaceae</taxon>
        <taxon>Sporomusa</taxon>
    </lineage>
</organism>
<evidence type="ECO:0000313" key="3">
    <source>
        <dbReference type="EMBL" id="XFO70493.1"/>
    </source>
</evidence>
<keyword evidence="4" id="KW-1185">Reference proteome</keyword>
<feature type="domain" description="Thioesterase" evidence="2">
    <location>
        <begin position="46"/>
        <end position="117"/>
    </location>
</feature>
<keyword evidence="1 3" id="KW-0378">Hydrolase</keyword>
<dbReference type="NCBIfam" id="TIGR00369">
    <property type="entry name" value="unchar_dom_1"/>
    <property type="match status" value="1"/>
</dbReference>
<dbReference type="InterPro" id="IPR003736">
    <property type="entry name" value="PAAI_dom"/>
</dbReference>
<sequence>MERVKQAIASGDLFAKYVGIELIEADKGYAKVKMVIKDHHLNGAHIVHGGAIFTLADYAFALAANSEDRVAIGINASIVYAQAVNQGILFAEAKEISLSYKLGNYLVTITDDNNNVVATYQGTAYRKNEKW</sequence>
<dbReference type="PANTHER" id="PTHR42856">
    <property type="entry name" value="ACYL-COENZYME A THIOESTERASE PAAI"/>
    <property type="match status" value="1"/>
</dbReference>
<protein>
    <submittedName>
        <fullName evidence="3">Acyl-coenzyme A thioesterase PaaI</fullName>
        <ecNumber evidence="3">3.1.2.-</ecNumber>
    </submittedName>
</protein>
<gene>
    <name evidence="3" type="primary">paaI_1</name>
    <name evidence="3" type="ORF">SPACI_004920</name>
</gene>
<dbReference type="Proteomes" id="UP000216052">
    <property type="component" value="Chromosome"/>
</dbReference>
<dbReference type="InterPro" id="IPR006683">
    <property type="entry name" value="Thioestr_dom"/>
</dbReference>